<name>A0A381U4P4_9ZZZZ</name>
<protein>
    <recommendedName>
        <fullName evidence="3">Alginate export domain-containing protein</fullName>
    </recommendedName>
</protein>
<dbReference type="EMBL" id="UINC01005590">
    <property type="protein sequence ID" value="SVA22277.1"/>
    <property type="molecule type" value="Genomic_DNA"/>
</dbReference>
<evidence type="ECO:0008006" key="3">
    <source>
        <dbReference type="Google" id="ProtNLM"/>
    </source>
</evidence>
<dbReference type="InterPro" id="IPR010727">
    <property type="entry name" value="DUF1302"/>
</dbReference>
<evidence type="ECO:0000313" key="2">
    <source>
        <dbReference type="EMBL" id="SVA22277.1"/>
    </source>
</evidence>
<accession>A0A381U4P4</accession>
<gene>
    <name evidence="2" type="ORF">METZ01_LOCUS75131</name>
</gene>
<evidence type="ECO:0000256" key="1">
    <source>
        <dbReference type="SAM" id="MobiDB-lite"/>
    </source>
</evidence>
<reference evidence="2" key="1">
    <citation type="submission" date="2018-05" db="EMBL/GenBank/DDBJ databases">
        <authorList>
            <person name="Lanie J.A."/>
            <person name="Ng W.-L."/>
            <person name="Kazmierczak K.M."/>
            <person name="Andrzejewski T.M."/>
            <person name="Davidsen T.M."/>
            <person name="Wayne K.J."/>
            <person name="Tettelin H."/>
            <person name="Glass J.I."/>
            <person name="Rusch D."/>
            <person name="Podicherti R."/>
            <person name="Tsui H.-C.T."/>
            <person name="Winkler M.E."/>
        </authorList>
    </citation>
    <scope>NUCLEOTIDE SEQUENCE</scope>
</reference>
<organism evidence="2">
    <name type="scientific">marine metagenome</name>
    <dbReference type="NCBI Taxonomy" id="408172"/>
    <lineage>
        <taxon>unclassified sequences</taxon>
        <taxon>metagenomes</taxon>
        <taxon>ecological metagenomes</taxon>
    </lineage>
</organism>
<proteinExistence type="predicted"/>
<dbReference type="Pfam" id="PF06980">
    <property type="entry name" value="DUF1302"/>
    <property type="match status" value="1"/>
</dbReference>
<dbReference type="SUPFAM" id="SSF56935">
    <property type="entry name" value="Porins"/>
    <property type="match status" value="1"/>
</dbReference>
<feature type="region of interest" description="Disordered" evidence="1">
    <location>
        <begin position="51"/>
        <end position="70"/>
    </location>
</feature>
<dbReference type="AlphaFoldDB" id="A0A381U4P4"/>
<sequence length="478" mass="53245">MRRPATLFLALVTLFAPAPLLSQASVDDALKGFDNNEADTKLSDDPLDEVLKGFDGKSEKPQAVKPSDRANTKELAPLTWSGSLAEELSYNYAHNAPDAGQSDHRGLSSIKTRLDLDTDYRFNGGWKSRLSGHVFYDGAYTLKGRDDYRAEFLDTYESEAEIDEAFIEGPLSQAFDLKVGRQIVVWGKAETLRVTDLLNPLDLRVPGRTDVDDLRLPLVMSNLGYHHNPWIFSATVVHEMRYNKTSVPGSEFFALNAVPPPERKPSNTFNNQELGLALDGTFRGWDLSLYAANFFNDQPHVALDGGRLVRKHARLRMLGLASNVATGNWLWKAEAAYLDGFKFSSTPGEKFDRIDALVGFEFAGLSDTIISLEVVNRRLLNFDARLIGIPEDGRRSDFESALRLTRSFFNETLDFTFLASTHALNGDNGAVQRLQASYDLNDALVVTGGLINYLNGDKLSFTNVGRNDRLFVEFVAHF</sequence>